<keyword evidence="5" id="KW-0539">Nucleus</keyword>
<feature type="domain" description="TF-B3" evidence="8">
    <location>
        <begin position="178"/>
        <end position="274"/>
    </location>
</feature>
<dbReference type="Gramene" id="ESQ54028">
    <property type="protein sequence ID" value="ESQ54028"/>
    <property type="gene ID" value="EUTSA_v10027046mg"/>
</dbReference>
<evidence type="ECO:0000313" key="9">
    <source>
        <dbReference type="EMBL" id="ESQ54028.1"/>
    </source>
</evidence>
<organism evidence="9 10">
    <name type="scientific">Eutrema salsugineum</name>
    <name type="common">Saltwater cress</name>
    <name type="synonym">Sisymbrium salsugineum</name>
    <dbReference type="NCBI Taxonomy" id="72664"/>
    <lineage>
        <taxon>Eukaryota</taxon>
        <taxon>Viridiplantae</taxon>
        <taxon>Streptophyta</taxon>
        <taxon>Embryophyta</taxon>
        <taxon>Tracheophyta</taxon>
        <taxon>Spermatophyta</taxon>
        <taxon>Magnoliopsida</taxon>
        <taxon>eudicotyledons</taxon>
        <taxon>Gunneridae</taxon>
        <taxon>Pentapetalae</taxon>
        <taxon>rosids</taxon>
        <taxon>malvids</taxon>
        <taxon>Brassicales</taxon>
        <taxon>Brassicaceae</taxon>
        <taxon>Eutremeae</taxon>
        <taxon>Eutrema</taxon>
    </lineage>
</organism>
<feature type="compositionally biased region" description="Basic and acidic residues" evidence="7">
    <location>
        <begin position="161"/>
        <end position="170"/>
    </location>
</feature>
<gene>
    <name evidence="9" type="ORF">EUTSA_v10027046mg</name>
</gene>
<dbReference type="InterPro" id="IPR039218">
    <property type="entry name" value="REM_fam"/>
</dbReference>
<evidence type="ECO:0000256" key="1">
    <source>
        <dbReference type="ARBA" id="ARBA00004123"/>
    </source>
</evidence>
<keyword evidence="2" id="KW-0805">Transcription regulation</keyword>
<feature type="coiled-coil region" evidence="6">
    <location>
        <begin position="465"/>
        <end position="492"/>
    </location>
</feature>
<dbReference type="Pfam" id="PF02362">
    <property type="entry name" value="B3"/>
    <property type="match status" value="3"/>
</dbReference>
<dbReference type="PANTHER" id="PTHR31674">
    <property type="entry name" value="B3 DOMAIN-CONTAINING PROTEIN REM-LIKE 3-RELATED"/>
    <property type="match status" value="1"/>
</dbReference>
<evidence type="ECO:0000256" key="3">
    <source>
        <dbReference type="ARBA" id="ARBA00023125"/>
    </source>
</evidence>
<dbReference type="PROSITE" id="PS50863">
    <property type="entry name" value="B3"/>
    <property type="match status" value="3"/>
</dbReference>
<dbReference type="GO" id="GO:0005634">
    <property type="term" value="C:nucleus"/>
    <property type="evidence" value="ECO:0007669"/>
    <property type="project" value="UniProtKB-SubCell"/>
</dbReference>
<dbReference type="KEGG" id="eus:EUTSA_v10027046mg"/>
<keyword evidence="4" id="KW-0804">Transcription</keyword>
<evidence type="ECO:0000256" key="7">
    <source>
        <dbReference type="SAM" id="MobiDB-lite"/>
    </source>
</evidence>
<reference evidence="9 10" key="1">
    <citation type="journal article" date="2013" name="Front. Plant Sci.">
        <title>The Reference Genome of the Halophytic Plant Eutrema salsugineum.</title>
        <authorList>
            <person name="Yang R."/>
            <person name="Jarvis D.E."/>
            <person name="Chen H."/>
            <person name="Beilstein M.A."/>
            <person name="Grimwood J."/>
            <person name="Jenkins J."/>
            <person name="Shu S."/>
            <person name="Prochnik S."/>
            <person name="Xin M."/>
            <person name="Ma C."/>
            <person name="Schmutz J."/>
            <person name="Wing R.A."/>
            <person name="Mitchell-Olds T."/>
            <person name="Schumaker K.S."/>
            <person name="Wang X."/>
        </authorList>
    </citation>
    <scope>NUCLEOTIDE SEQUENCE [LARGE SCALE GENOMIC DNA]</scope>
</reference>
<evidence type="ECO:0000313" key="10">
    <source>
        <dbReference type="Proteomes" id="UP000030689"/>
    </source>
</evidence>
<evidence type="ECO:0000256" key="6">
    <source>
        <dbReference type="SAM" id="Coils"/>
    </source>
</evidence>
<dbReference type="PANTHER" id="PTHR31674:SF20">
    <property type="entry name" value="B3 DOMAIN-CONTAINING PROTEIN REM2-RELATED"/>
    <property type="match status" value="1"/>
</dbReference>
<evidence type="ECO:0000256" key="5">
    <source>
        <dbReference type="ARBA" id="ARBA00023242"/>
    </source>
</evidence>
<evidence type="ECO:0000256" key="4">
    <source>
        <dbReference type="ARBA" id="ARBA00023163"/>
    </source>
</evidence>
<dbReference type="InterPro" id="IPR003340">
    <property type="entry name" value="B3_DNA-bd"/>
</dbReference>
<name>V4MMK7_EUTSA</name>
<dbReference type="EMBL" id="KI517384">
    <property type="protein sequence ID" value="ESQ54028.1"/>
    <property type="molecule type" value="Genomic_DNA"/>
</dbReference>
<feature type="compositionally biased region" description="Acidic residues" evidence="7">
    <location>
        <begin position="115"/>
        <end position="151"/>
    </location>
</feature>
<protein>
    <recommendedName>
        <fullName evidence="8">TF-B3 domain-containing protein</fullName>
    </recommendedName>
</protein>
<evidence type="ECO:0000259" key="8">
    <source>
        <dbReference type="PROSITE" id="PS50863"/>
    </source>
</evidence>
<feature type="region of interest" description="Disordered" evidence="7">
    <location>
        <begin position="112"/>
        <end position="183"/>
    </location>
</feature>
<accession>V4MMK7</accession>
<proteinExistence type="predicted"/>
<feature type="compositionally biased region" description="Polar residues" evidence="7">
    <location>
        <begin position="171"/>
        <end position="183"/>
    </location>
</feature>
<keyword evidence="10" id="KW-1185">Reference proteome</keyword>
<feature type="domain" description="TF-B3" evidence="8">
    <location>
        <begin position="11"/>
        <end position="103"/>
    </location>
</feature>
<keyword evidence="6" id="KW-0175">Coiled coil</keyword>
<dbReference type="AlphaFoldDB" id="V4MMK7"/>
<dbReference type="InterPro" id="IPR015300">
    <property type="entry name" value="DNA-bd_pseudobarrel_sf"/>
</dbReference>
<dbReference type="SUPFAM" id="SSF101936">
    <property type="entry name" value="DNA-binding pseudobarrel domain"/>
    <property type="match status" value="3"/>
</dbReference>
<sequence>MADPSIPPKHNPSFFLASLADQNSIPRIPDAFFHAHLEHKKELVKLKLTSDAFERTWEVKLNGRSFAGGWEDFSAAHCLKDDDVLIFRHHGDMTFHVTPSGRSFSKILCISSSSDDSDDDDDDDDSEDDDDDSDNDSEDDDDEDDDDDETWDNGSDSKNILSKEKSRLKAESSSSENSCFLAPTPSNLRQDRVSLTKRFSRTNALNKRWCVIDLMNQRGKSWALGLRHNKVTGQDYILGGWRSFCRANELKTGIFYRFELVRNGARPLLQLCSDITSQGNCSKANRKAKVSAKSSREDESASLTVTLKPYMLKSRQLRLSSDFSRKNGIKKEGEITLVDKNGVKWPSYVVCVQGRLYITKGVIDFWAANQIETGETFTLELVRGEGTTPMLKFCSKAKVQEETETRFQKRARVSSEGGPSRCTQASNKSTAAPKNLECKQPLQPCSFSDQLTKVKQCSVGIITDVRRFRSELEIKEQNLEALLQELSALGEKVLEINKIIK</sequence>
<dbReference type="OMA" id="NNVECKQ"/>
<evidence type="ECO:0000256" key="2">
    <source>
        <dbReference type="ARBA" id="ARBA00023015"/>
    </source>
</evidence>
<dbReference type="Proteomes" id="UP000030689">
    <property type="component" value="Unassembled WGS sequence"/>
</dbReference>
<dbReference type="GO" id="GO:0003677">
    <property type="term" value="F:DNA binding"/>
    <property type="evidence" value="ECO:0007669"/>
    <property type="project" value="UniProtKB-KW"/>
</dbReference>
<comment type="subcellular location">
    <subcellularLocation>
        <location evidence="1">Nucleus</location>
    </subcellularLocation>
</comment>
<keyword evidence="3" id="KW-0238">DNA-binding</keyword>
<dbReference type="CDD" id="cd10017">
    <property type="entry name" value="B3_DNA"/>
    <property type="match status" value="3"/>
</dbReference>
<dbReference type="Gene3D" id="2.40.330.10">
    <property type="entry name" value="DNA-binding pseudobarrel domain"/>
    <property type="match status" value="3"/>
</dbReference>
<feature type="domain" description="TF-B3" evidence="8">
    <location>
        <begin position="302"/>
        <end position="396"/>
    </location>
</feature>
<dbReference type="SMART" id="SM01019">
    <property type="entry name" value="B3"/>
    <property type="match status" value="3"/>
</dbReference>